<proteinExistence type="predicted"/>
<accession>A0ABN2PBQ0</accession>
<organism evidence="2 3">
    <name type="scientific">Arthrobacter gandavensis</name>
    <dbReference type="NCBI Taxonomy" id="169960"/>
    <lineage>
        <taxon>Bacteria</taxon>
        <taxon>Bacillati</taxon>
        <taxon>Actinomycetota</taxon>
        <taxon>Actinomycetes</taxon>
        <taxon>Micrococcales</taxon>
        <taxon>Micrococcaceae</taxon>
        <taxon>Arthrobacter</taxon>
    </lineage>
</organism>
<evidence type="ECO:0000313" key="2">
    <source>
        <dbReference type="EMBL" id="GAA1917525.1"/>
    </source>
</evidence>
<dbReference type="Proteomes" id="UP001500784">
    <property type="component" value="Unassembled WGS sequence"/>
</dbReference>
<keyword evidence="1" id="KW-1133">Transmembrane helix</keyword>
<evidence type="ECO:0000313" key="3">
    <source>
        <dbReference type="Proteomes" id="UP001500784"/>
    </source>
</evidence>
<sequence>MMAAAIAWLIPACLVVYCGWAAYSAWTPSLPEKSRSAYLAALLEVGFVVVVCRLMIEFSPVTVWLWVLSVAALGIAAAGLVIRWPELPGRRFQPESGTPANVRVSKTRGPGPATVTGYAAALAAAVAASVVIG</sequence>
<keyword evidence="3" id="KW-1185">Reference proteome</keyword>
<keyword evidence="1" id="KW-0812">Transmembrane</keyword>
<protein>
    <submittedName>
        <fullName evidence="2">Uncharacterized protein</fullName>
    </submittedName>
</protein>
<dbReference type="RefSeq" id="WP_152229347.1">
    <property type="nucleotide sequence ID" value="NZ_BAAALV010000004.1"/>
</dbReference>
<gene>
    <name evidence="2" type="ORF">GCM10009688_23280</name>
</gene>
<keyword evidence="1" id="KW-0472">Membrane</keyword>
<feature type="transmembrane region" description="Helical" evidence="1">
    <location>
        <begin position="63"/>
        <end position="84"/>
    </location>
</feature>
<comment type="caution">
    <text evidence="2">The sequence shown here is derived from an EMBL/GenBank/DDBJ whole genome shotgun (WGS) entry which is preliminary data.</text>
</comment>
<feature type="transmembrane region" description="Helical" evidence="1">
    <location>
        <begin position="37"/>
        <end position="56"/>
    </location>
</feature>
<name>A0ABN2PBQ0_9MICC</name>
<evidence type="ECO:0000256" key="1">
    <source>
        <dbReference type="SAM" id="Phobius"/>
    </source>
</evidence>
<reference evidence="2 3" key="1">
    <citation type="journal article" date="2019" name="Int. J. Syst. Evol. Microbiol.">
        <title>The Global Catalogue of Microorganisms (GCM) 10K type strain sequencing project: providing services to taxonomists for standard genome sequencing and annotation.</title>
        <authorList>
            <consortium name="The Broad Institute Genomics Platform"/>
            <consortium name="The Broad Institute Genome Sequencing Center for Infectious Disease"/>
            <person name="Wu L."/>
            <person name="Ma J."/>
        </authorList>
    </citation>
    <scope>NUCLEOTIDE SEQUENCE [LARGE SCALE GENOMIC DNA]</scope>
    <source>
        <strain evidence="2 3">JCM 13316</strain>
    </source>
</reference>
<dbReference type="EMBL" id="BAAALV010000004">
    <property type="protein sequence ID" value="GAA1917525.1"/>
    <property type="molecule type" value="Genomic_DNA"/>
</dbReference>
<feature type="transmembrane region" description="Helical" evidence="1">
    <location>
        <begin position="115"/>
        <end position="132"/>
    </location>
</feature>